<proteinExistence type="predicted"/>
<dbReference type="Proteomes" id="UP000563050">
    <property type="component" value="Unassembled WGS sequence"/>
</dbReference>
<dbReference type="EMBL" id="JACHXQ010000001">
    <property type="protein sequence ID" value="MBB3182845.1"/>
    <property type="molecule type" value="Genomic_DNA"/>
</dbReference>
<comment type="caution">
    <text evidence="1">The sequence shown here is derived from an EMBL/GenBank/DDBJ whole genome shotgun (WGS) entry which is preliminary data.</text>
</comment>
<gene>
    <name evidence="1" type="ORF">FHR95_000369</name>
</gene>
<reference evidence="1 2" key="1">
    <citation type="submission" date="2020-08" db="EMBL/GenBank/DDBJ databases">
        <title>Genomic Encyclopedia of Type Strains, Phase III (KMG-III): the genomes of soil and plant-associated and newly described type strains.</title>
        <authorList>
            <person name="Whitman W."/>
        </authorList>
    </citation>
    <scope>NUCLEOTIDE SEQUENCE [LARGE SCALE GENOMIC DNA]</scope>
    <source>
        <strain evidence="1 2">CECT 7341</strain>
    </source>
</reference>
<sequence>MSTDYHKLLAILDDAVNQQRAHTLAMLPHHNIKGS</sequence>
<keyword evidence="2" id="KW-1185">Reference proteome</keyword>
<accession>A0A7W5DH52</accession>
<evidence type="ECO:0000313" key="2">
    <source>
        <dbReference type="Proteomes" id="UP000563050"/>
    </source>
</evidence>
<name>A0A7W5DH52_9GAMM</name>
<protein>
    <submittedName>
        <fullName evidence="1">Uncharacterized protein</fullName>
    </submittedName>
</protein>
<evidence type="ECO:0000313" key="1">
    <source>
        <dbReference type="EMBL" id="MBB3182845.1"/>
    </source>
</evidence>
<organism evidence="1 2">
    <name type="scientific">Halomonas fontilapidosi</name>
    <dbReference type="NCBI Taxonomy" id="616675"/>
    <lineage>
        <taxon>Bacteria</taxon>
        <taxon>Pseudomonadati</taxon>
        <taxon>Pseudomonadota</taxon>
        <taxon>Gammaproteobacteria</taxon>
        <taxon>Oceanospirillales</taxon>
        <taxon>Halomonadaceae</taxon>
        <taxon>Halomonas</taxon>
    </lineage>
</organism>
<dbReference type="AlphaFoldDB" id="A0A7W5DH52"/>